<organism evidence="2 3">
    <name type="scientific">Senna tora</name>
    <dbReference type="NCBI Taxonomy" id="362788"/>
    <lineage>
        <taxon>Eukaryota</taxon>
        <taxon>Viridiplantae</taxon>
        <taxon>Streptophyta</taxon>
        <taxon>Embryophyta</taxon>
        <taxon>Tracheophyta</taxon>
        <taxon>Spermatophyta</taxon>
        <taxon>Magnoliopsida</taxon>
        <taxon>eudicotyledons</taxon>
        <taxon>Gunneridae</taxon>
        <taxon>Pentapetalae</taxon>
        <taxon>rosids</taxon>
        <taxon>fabids</taxon>
        <taxon>Fabales</taxon>
        <taxon>Fabaceae</taxon>
        <taxon>Caesalpinioideae</taxon>
        <taxon>Cassia clade</taxon>
        <taxon>Senna</taxon>
    </lineage>
</organism>
<feature type="transmembrane region" description="Helical" evidence="1">
    <location>
        <begin position="20"/>
        <end position="39"/>
    </location>
</feature>
<dbReference type="AlphaFoldDB" id="A0A834WH45"/>
<evidence type="ECO:0000313" key="2">
    <source>
        <dbReference type="EMBL" id="KAF7816844.1"/>
    </source>
</evidence>
<keyword evidence="3" id="KW-1185">Reference proteome</keyword>
<evidence type="ECO:0000256" key="1">
    <source>
        <dbReference type="SAM" id="Phobius"/>
    </source>
</evidence>
<accession>A0A834WH45</accession>
<gene>
    <name evidence="2" type="ORF">G2W53_030813</name>
</gene>
<keyword evidence="1" id="KW-1133">Transmembrane helix</keyword>
<reference evidence="2" key="1">
    <citation type="submission" date="2020-09" db="EMBL/GenBank/DDBJ databases">
        <title>Genome-Enabled Discovery of Anthraquinone Biosynthesis in Senna tora.</title>
        <authorList>
            <person name="Kang S.-H."/>
            <person name="Pandey R.P."/>
            <person name="Lee C.-M."/>
            <person name="Sim J.-S."/>
            <person name="Jeong J.-T."/>
            <person name="Choi B.-S."/>
            <person name="Jung M."/>
            <person name="Ginzburg D."/>
            <person name="Zhao K."/>
            <person name="Won S.Y."/>
            <person name="Oh T.-J."/>
            <person name="Yu Y."/>
            <person name="Kim N.-H."/>
            <person name="Lee O.R."/>
            <person name="Lee T.-H."/>
            <person name="Bashyal P."/>
            <person name="Kim T.-S."/>
            <person name="Lee W.-H."/>
            <person name="Kawkins C."/>
            <person name="Kim C.-K."/>
            <person name="Kim J.S."/>
            <person name="Ahn B.O."/>
            <person name="Rhee S.Y."/>
            <person name="Sohng J.K."/>
        </authorList>
    </citation>
    <scope>NUCLEOTIDE SEQUENCE</scope>
    <source>
        <tissue evidence="2">Leaf</tissue>
    </source>
</reference>
<dbReference type="EMBL" id="JAAIUW010000009">
    <property type="protein sequence ID" value="KAF7816844.1"/>
    <property type="molecule type" value="Genomic_DNA"/>
</dbReference>
<dbReference type="Proteomes" id="UP000634136">
    <property type="component" value="Unassembled WGS sequence"/>
</dbReference>
<name>A0A834WH45_9FABA</name>
<protein>
    <submittedName>
        <fullName evidence="2">Uncharacterized protein</fullName>
    </submittedName>
</protein>
<comment type="caution">
    <text evidence="2">The sequence shown here is derived from an EMBL/GenBank/DDBJ whole genome shotgun (WGS) entry which is preliminary data.</text>
</comment>
<sequence>MFSFFLQSAMATALSMKNIFIGVFTGVFSCFLIGSRIYLEHSQGQGETPLLPIVREASNSNSYHPMLPITSGPVHSHTLLQVDIEDNDSNTIIQRKCPIFIFIYGVFISLNSHKLWQSKFEIEIENLKE</sequence>
<proteinExistence type="predicted"/>
<keyword evidence="1" id="KW-0472">Membrane</keyword>
<keyword evidence="1" id="KW-0812">Transmembrane</keyword>
<evidence type="ECO:0000313" key="3">
    <source>
        <dbReference type="Proteomes" id="UP000634136"/>
    </source>
</evidence>